<dbReference type="InterPro" id="IPR050072">
    <property type="entry name" value="Peptidase_M20A"/>
</dbReference>
<dbReference type="AlphaFoldDB" id="A0AAE3N276"/>
<accession>A0AAE3N276</accession>
<dbReference type="Proteomes" id="UP001208771">
    <property type="component" value="Unassembled WGS sequence"/>
</dbReference>
<feature type="domain" description="Peptidase M20 dimerisation" evidence="3">
    <location>
        <begin position="199"/>
        <end position="323"/>
    </location>
</feature>
<reference evidence="4" key="1">
    <citation type="submission" date="2022-07" db="EMBL/GenBank/DDBJ databases">
        <title>Ectorhizobium quercum gen.nov., sp. nov.</title>
        <authorList>
            <person name="Ma T."/>
            <person name="Li Y."/>
        </authorList>
    </citation>
    <scope>NUCLEOTIDE SEQUENCE</scope>
    <source>
        <strain evidence="4">BDR2-2</strain>
    </source>
</reference>
<name>A0AAE3N276_9HYPH</name>
<dbReference type="GO" id="GO:0016787">
    <property type="term" value="F:hydrolase activity"/>
    <property type="evidence" value="ECO:0007669"/>
    <property type="project" value="UniProtKB-KW"/>
</dbReference>
<organism evidence="4 5">
    <name type="scientific">Ectorhizobium quercum</name>
    <dbReference type="NCBI Taxonomy" id="2965071"/>
    <lineage>
        <taxon>Bacteria</taxon>
        <taxon>Pseudomonadati</taxon>
        <taxon>Pseudomonadota</taxon>
        <taxon>Alphaproteobacteria</taxon>
        <taxon>Hyphomicrobiales</taxon>
        <taxon>Rhizobiaceae</taxon>
        <taxon>Ectorhizobium</taxon>
    </lineage>
</organism>
<dbReference type="Pfam" id="PF07687">
    <property type="entry name" value="M20_dimer"/>
    <property type="match status" value="1"/>
</dbReference>
<protein>
    <submittedName>
        <fullName evidence="4">M20/M25/M40 family metallo-hydrolase</fullName>
    </submittedName>
</protein>
<sequence>MTLMMNEERMQRRAALRRRALACGDLVADMTRRLVRVPSETPPSDTRAVRDVAAALAGTIPSIEIGLHMAEEPVANLVGRLKGTRPGPRIILSGHLDTYPAGPAGLWSGDPFDGRSEGGFLYGRGSCDMKGGIAASIMAMRLIAEETPDFPGEIVLALAGDEEAMSERGTQTLIDALPECRGDAVIVPDVGSPHILRLGEKGMIWLRLEAAGRASHGAHVHRGENAVESLLVALAALKTLESIRTDPAHPAVAVMDAAQPVSEPLGGAGEKETMSRVTVNIGRIGGGTSPNLVPDHAWAELDIRLPAGVSVATVEARIDALLSPVPSVSLEITRRYEPTWTDENAPIVRCARAVATELLEEPVIVNMRVGASDARLWRRAGMPTIVCGLTPYNLGAADEKLDIAELPKLTALLALTVLDFLHTPNPG</sequence>
<evidence type="ECO:0000313" key="4">
    <source>
        <dbReference type="EMBL" id="MCX8997935.1"/>
    </source>
</evidence>
<evidence type="ECO:0000256" key="1">
    <source>
        <dbReference type="ARBA" id="ARBA00022723"/>
    </source>
</evidence>
<evidence type="ECO:0000256" key="2">
    <source>
        <dbReference type="ARBA" id="ARBA00022801"/>
    </source>
</evidence>
<evidence type="ECO:0000259" key="3">
    <source>
        <dbReference type="Pfam" id="PF07687"/>
    </source>
</evidence>
<dbReference type="PANTHER" id="PTHR43808">
    <property type="entry name" value="ACETYLORNITHINE DEACETYLASE"/>
    <property type="match status" value="1"/>
</dbReference>
<proteinExistence type="predicted"/>
<dbReference type="GO" id="GO:0046872">
    <property type="term" value="F:metal ion binding"/>
    <property type="evidence" value="ECO:0007669"/>
    <property type="project" value="UniProtKB-KW"/>
</dbReference>
<dbReference type="SUPFAM" id="SSF53187">
    <property type="entry name" value="Zn-dependent exopeptidases"/>
    <property type="match status" value="1"/>
</dbReference>
<dbReference type="EMBL" id="JANFPI010000004">
    <property type="protein sequence ID" value="MCX8997935.1"/>
    <property type="molecule type" value="Genomic_DNA"/>
</dbReference>
<keyword evidence="5" id="KW-1185">Reference proteome</keyword>
<dbReference type="InterPro" id="IPR011650">
    <property type="entry name" value="Peptidase_M20_dimer"/>
</dbReference>
<dbReference type="Gene3D" id="3.30.70.360">
    <property type="match status" value="1"/>
</dbReference>
<dbReference type="RefSeq" id="WP_306411728.1">
    <property type="nucleotide sequence ID" value="NZ_JANFPI010000004.1"/>
</dbReference>
<gene>
    <name evidence="4" type="ORF">NOF55_12565</name>
</gene>
<dbReference type="InterPro" id="IPR036264">
    <property type="entry name" value="Bact_exopeptidase_dim_dom"/>
</dbReference>
<dbReference type="Gene3D" id="3.40.630.10">
    <property type="entry name" value="Zn peptidases"/>
    <property type="match status" value="1"/>
</dbReference>
<keyword evidence="1" id="KW-0479">Metal-binding</keyword>
<dbReference type="PANTHER" id="PTHR43808:SF32">
    <property type="entry name" value="ARGE_DAPE-RELATED DEACYLASE"/>
    <property type="match status" value="1"/>
</dbReference>
<evidence type="ECO:0000313" key="5">
    <source>
        <dbReference type="Proteomes" id="UP001208771"/>
    </source>
</evidence>
<dbReference type="SUPFAM" id="SSF55031">
    <property type="entry name" value="Bacterial exopeptidase dimerisation domain"/>
    <property type="match status" value="1"/>
</dbReference>
<dbReference type="InterPro" id="IPR002933">
    <property type="entry name" value="Peptidase_M20"/>
</dbReference>
<dbReference type="Pfam" id="PF01546">
    <property type="entry name" value="Peptidase_M20"/>
    <property type="match status" value="1"/>
</dbReference>
<keyword evidence="2" id="KW-0378">Hydrolase</keyword>
<comment type="caution">
    <text evidence="4">The sequence shown here is derived from an EMBL/GenBank/DDBJ whole genome shotgun (WGS) entry which is preliminary data.</text>
</comment>